<sequence length="134" mass="15398">MNINFNFSWKREADGYTPVSNSTFLNQDGVSLLDCVITDSGGLCNLETIPWPDEGIKKIKSVATGELESSDWHRETWGVEFRKNKAKIYSLHDEEYFQILSIDGFLRVLQEWKAFLQSKPDDLKTKTRNFSITG</sequence>
<proteinExistence type="predicted"/>
<protein>
    <submittedName>
        <fullName evidence="1">Uncharacterized protein</fullName>
    </submittedName>
</protein>
<reference evidence="1 2" key="1">
    <citation type="submission" date="2019-03" db="EMBL/GenBank/DDBJ databases">
        <title>Deep-cultivation of Planctomycetes and their phenomic and genomic characterization uncovers novel biology.</title>
        <authorList>
            <person name="Wiegand S."/>
            <person name="Jogler M."/>
            <person name="Boedeker C."/>
            <person name="Pinto D."/>
            <person name="Vollmers J."/>
            <person name="Rivas-Marin E."/>
            <person name="Kohn T."/>
            <person name="Peeters S.H."/>
            <person name="Heuer A."/>
            <person name="Rast P."/>
            <person name="Oberbeckmann S."/>
            <person name="Bunk B."/>
            <person name="Jeske O."/>
            <person name="Meyerdierks A."/>
            <person name="Storesund J.E."/>
            <person name="Kallscheuer N."/>
            <person name="Luecker S."/>
            <person name="Lage O.M."/>
            <person name="Pohl T."/>
            <person name="Merkel B.J."/>
            <person name="Hornburger P."/>
            <person name="Mueller R.-W."/>
            <person name="Bruemmer F."/>
            <person name="Labrenz M."/>
            <person name="Spormann A.M."/>
            <person name="Op den Camp H."/>
            <person name="Overmann J."/>
            <person name="Amann R."/>
            <person name="Jetten M.S.M."/>
            <person name="Mascher T."/>
            <person name="Medema M.H."/>
            <person name="Devos D.P."/>
            <person name="Kaster A.-K."/>
            <person name="Ovreas L."/>
            <person name="Rohde M."/>
            <person name="Galperin M.Y."/>
            <person name="Jogler C."/>
        </authorList>
    </citation>
    <scope>NUCLEOTIDE SEQUENCE [LARGE SCALE GENOMIC DNA]</scope>
    <source>
        <strain evidence="1 2">V144</strain>
    </source>
</reference>
<dbReference type="RefSeq" id="WP_144988677.1">
    <property type="nucleotide sequence ID" value="NZ_CP037920.1"/>
</dbReference>
<gene>
    <name evidence="1" type="ORF">V144x_48120</name>
</gene>
<name>A0A517W232_9PLAN</name>
<dbReference type="KEGG" id="gaw:V144x_48120"/>
<dbReference type="AlphaFoldDB" id="A0A517W232"/>
<evidence type="ECO:0000313" key="1">
    <source>
        <dbReference type="EMBL" id="QDT99301.1"/>
    </source>
</evidence>
<accession>A0A517W232</accession>
<dbReference type="Proteomes" id="UP000318704">
    <property type="component" value="Chromosome"/>
</dbReference>
<dbReference type="EMBL" id="CP037920">
    <property type="protein sequence ID" value="QDT99301.1"/>
    <property type="molecule type" value="Genomic_DNA"/>
</dbReference>
<evidence type="ECO:0000313" key="2">
    <source>
        <dbReference type="Proteomes" id="UP000318704"/>
    </source>
</evidence>
<organism evidence="1 2">
    <name type="scientific">Gimesia aquarii</name>
    <dbReference type="NCBI Taxonomy" id="2527964"/>
    <lineage>
        <taxon>Bacteria</taxon>
        <taxon>Pseudomonadati</taxon>
        <taxon>Planctomycetota</taxon>
        <taxon>Planctomycetia</taxon>
        <taxon>Planctomycetales</taxon>
        <taxon>Planctomycetaceae</taxon>
        <taxon>Gimesia</taxon>
    </lineage>
</organism>